<dbReference type="InterPro" id="IPR036251">
    <property type="entry name" value="Arg_repress_C_sf"/>
</dbReference>
<dbReference type="PATRIC" id="fig|1125717.3.peg.1471"/>
<keyword evidence="8" id="KW-0055">Arginine biosynthesis</keyword>
<evidence type="ECO:0000256" key="1">
    <source>
        <dbReference type="ARBA" id="ARBA00004496"/>
    </source>
</evidence>
<dbReference type="Proteomes" id="UP000004578">
    <property type="component" value="Unassembled WGS sequence"/>
</dbReference>
<dbReference type="HAMAP" id="MF_00173">
    <property type="entry name" value="Arg_repressor"/>
    <property type="match status" value="1"/>
</dbReference>
<keyword evidence="12" id="KW-1185">Reference proteome</keyword>
<evidence type="ECO:0000313" key="11">
    <source>
        <dbReference type="EMBL" id="EJF40999.1"/>
    </source>
</evidence>
<dbReference type="GO" id="GO:0034618">
    <property type="term" value="F:arginine binding"/>
    <property type="evidence" value="ECO:0007669"/>
    <property type="project" value="InterPro"/>
</dbReference>
<dbReference type="InterPro" id="IPR001669">
    <property type="entry name" value="Arg_repress"/>
</dbReference>
<keyword evidence="3 8" id="KW-0963">Cytoplasm</keyword>
<dbReference type="InterPro" id="IPR036388">
    <property type="entry name" value="WH-like_DNA-bd_sf"/>
</dbReference>
<dbReference type="InterPro" id="IPR036390">
    <property type="entry name" value="WH_DNA-bd_sf"/>
</dbReference>
<keyword evidence="5 8" id="KW-0805">Transcription regulation</keyword>
<dbReference type="GO" id="GO:0006526">
    <property type="term" value="P:L-arginine biosynthetic process"/>
    <property type="evidence" value="ECO:0007669"/>
    <property type="project" value="UniProtKB-UniPathway"/>
</dbReference>
<dbReference type="Gene3D" id="3.30.1360.40">
    <property type="match status" value="1"/>
</dbReference>
<comment type="subcellular location">
    <subcellularLocation>
        <location evidence="1 8">Cytoplasm</location>
    </subcellularLocation>
</comment>
<dbReference type="UniPathway" id="UPA00068"/>
<dbReference type="GO" id="GO:0005737">
    <property type="term" value="C:cytoplasm"/>
    <property type="evidence" value="ECO:0007669"/>
    <property type="project" value="UniProtKB-SubCell"/>
</dbReference>
<comment type="similarity">
    <text evidence="2 8">Belongs to the ArgR family.</text>
</comment>
<keyword evidence="8" id="KW-0028">Amino-acid biosynthesis</keyword>
<organism evidence="11 12">
    <name type="scientific">Schaalia georgiae F0490</name>
    <dbReference type="NCBI Taxonomy" id="1125717"/>
    <lineage>
        <taxon>Bacteria</taxon>
        <taxon>Bacillati</taxon>
        <taxon>Actinomycetota</taxon>
        <taxon>Actinomycetes</taxon>
        <taxon>Actinomycetales</taxon>
        <taxon>Actinomycetaceae</taxon>
        <taxon>Schaalia</taxon>
    </lineage>
</organism>
<dbReference type="Gene3D" id="1.10.10.10">
    <property type="entry name" value="Winged helix-like DNA-binding domain superfamily/Winged helix DNA-binding domain"/>
    <property type="match status" value="1"/>
</dbReference>
<evidence type="ECO:0000256" key="3">
    <source>
        <dbReference type="ARBA" id="ARBA00022490"/>
    </source>
</evidence>
<keyword evidence="4 8" id="KW-0678">Repressor</keyword>
<feature type="domain" description="Arginine repressor C-terminal" evidence="10">
    <location>
        <begin position="97"/>
        <end position="161"/>
    </location>
</feature>
<proteinExistence type="inferred from homology"/>
<name>J0N2I9_9ACTO</name>
<evidence type="ECO:0000256" key="5">
    <source>
        <dbReference type="ARBA" id="ARBA00023015"/>
    </source>
</evidence>
<evidence type="ECO:0000256" key="2">
    <source>
        <dbReference type="ARBA" id="ARBA00008316"/>
    </source>
</evidence>
<evidence type="ECO:0000313" key="12">
    <source>
        <dbReference type="Proteomes" id="UP000004578"/>
    </source>
</evidence>
<feature type="domain" description="Arginine repressor DNA-binding" evidence="9">
    <location>
        <begin position="12"/>
        <end position="78"/>
    </location>
</feature>
<dbReference type="Pfam" id="PF02863">
    <property type="entry name" value="Arg_repressor_C"/>
    <property type="match status" value="1"/>
</dbReference>
<dbReference type="InterPro" id="IPR020900">
    <property type="entry name" value="Arg_repress_DNA-bd"/>
</dbReference>
<reference evidence="11 12" key="1">
    <citation type="submission" date="2012-05" db="EMBL/GenBank/DDBJ databases">
        <authorList>
            <person name="Harkins D.M."/>
            <person name="Madupu R."/>
            <person name="Durkin A.S."/>
            <person name="Torralba M."/>
            <person name="Methe B."/>
            <person name="Sutton G.G."/>
            <person name="Nelson K.E."/>
        </authorList>
    </citation>
    <scope>NUCLEOTIDE SEQUENCE [LARGE SCALE GENOMIC DNA]</scope>
    <source>
        <strain evidence="11 12">F0490</strain>
    </source>
</reference>
<dbReference type="EMBL" id="AKFS01000236">
    <property type="protein sequence ID" value="EJF40999.1"/>
    <property type="molecule type" value="Genomic_DNA"/>
</dbReference>
<comment type="pathway">
    <text evidence="8">Amino-acid biosynthesis; L-arginine biosynthesis [regulation].</text>
</comment>
<evidence type="ECO:0000256" key="7">
    <source>
        <dbReference type="ARBA" id="ARBA00023163"/>
    </source>
</evidence>
<evidence type="ECO:0000259" key="9">
    <source>
        <dbReference type="Pfam" id="PF01316"/>
    </source>
</evidence>
<evidence type="ECO:0000256" key="4">
    <source>
        <dbReference type="ARBA" id="ARBA00022491"/>
    </source>
</evidence>
<dbReference type="SUPFAM" id="SSF46785">
    <property type="entry name" value="Winged helix' DNA-binding domain"/>
    <property type="match status" value="1"/>
</dbReference>
<dbReference type="SUPFAM" id="SSF55252">
    <property type="entry name" value="C-terminal domain of arginine repressor"/>
    <property type="match status" value="1"/>
</dbReference>
<dbReference type="PANTHER" id="PTHR34471:SF1">
    <property type="entry name" value="ARGININE REPRESSOR"/>
    <property type="match status" value="1"/>
</dbReference>
<dbReference type="AlphaFoldDB" id="J0N2I9"/>
<dbReference type="Pfam" id="PF01316">
    <property type="entry name" value="Arg_repressor"/>
    <property type="match status" value="1"/>
</dbReference>
<evidence type="ECO:0000259" key="10">
    <source>
        <dbReference type="Pfam" id="PF02863"/>
    </source>
</evidence>
<keyword evidence="6 8" id="KW-0238">DNA-binding</keyword>
<gene>
    <name evidence="8" type="primary">argR</name>
    <name evidence="11" type="ORF">HMPREF1317_2108</name>
</gene>
<comment type="function">
    <text evidence="8">Regulates arginine biosynthesis genes.</text>
</comment>
<keyword evidence="7 8" id="KW-0804">Transcription</keyword>
<comment type="caution">
    <text evidence="11">The sequence shown here is derived from an EMBL/GenBank/DDBJ whole genome shotgun (WGS) entry which is preliminary data.</text>
</comment>
<dbReference type="GO" id="GO:1900079">
    <property type="term" value="P:regulation of arginine biosynthetic process"/>
    <property type="evidence" value="ECO:0007669"/>
    <property type="project" value="UniProtKB-UniRule"/>
</dbReference>
<accession>J0N2I9</accession>
<dbReference type="OrthoDB" id="7060358at2"/>
<protein>
    <recommendedName>
        <fullName evidence="8">Arginine repressor</fullName>
    </recommendedName>
</protein>
<dbReference type="GO" id="GO:0003677">
    <property type="term" value="F:DNA binding"/>
    <property type="evidence" value="ECO:0007669"/>
    <property type="project" value="UniProtKB-KW"/>
</dbReference>
<dbReference type="InterPro" id="IPR020899">
    <property type="entry name" value="Arg_repress_C"/>
</dbReference>
<dbReference type="PANTHER" id="PTHR34471">
    <property type="entry name" value="ARGININE REPRESSOR"/>
    <property type="match status" value="1"/>
</dbReference>
<evidence type="ECO:0000256" key="8">
    <source>
        <dbReference type="HAMAP-Rule" id="MF_00173"/>
    </source>
</evidence>
<dbReference type="GO" id="GO:0003700">
    <property type="term" value="F:DNA-binding transcription factor activity"/>
    <property type="evidence" value="ECO:0007669"/>
    <property type="project" value="UniProtKB-UniRule"/>
</dbReference>
<sequence length="173" mass="18208">MHMSGGSSIPQTKTARHEAIRALLAAEAIGSQEGLRLRLSQMGIDATQTTLSRDLMDMRATKIRDARGALVYTVPDVDGGPTHEAEAAHARLARWCQNLLVTSVTVGNQLVLRTPVGAANLLGSALDAVRLDGVAGTIAGDDTILVICRTPDEARSVERRLLAHAEPGAAPEG</sequence>
<evidence type="ECO:0000256" key="6">
    <source>
        <dbReference type="ARBA" id="ARBA00023125"/>
    </source>
</evidence>
<dbReference type="PRINTS" id="PR01467">
    <property type="entry name" value="ARGREPRESSOR"/>
</dbReference>
<dbReference type="GO" id="GO:0051259">
    <property type="term" value="P:protein complex oligomerization"/>
    <property type="evidence" value="ECO:0007669"/>
    <property type="project" value="InterPro"/>
</dbReference>